<dbReference type="EMBL" id="NNAY01003704">
    <property type="protein sequence ID" value="OXU18984.1"/>
    <property type="molecule type" value="Genomic_DNA"/>
</dbReference>
<name>A0A232EKU9_9HYME</name>
<dbReference type="OrthoDB" id="10032414at2759"/>
<organism evidence="1 2">
    <name type="scientific">Trichomalopsis sarcophagae</name>
    <dbReference type="NCBI Taxonomy" id="543379"/>
    <lineage>
        <taxon>Eukaryota</taxon>
        <taxon>Metazoa</taxon>
        <taxon>Ecdysozoa</taxon>
        <taxon>Arthropoda</taxon>
        <taxon>Hexapoda</taxon>
        <taxon>Insecta</taxon>
        <taxon>Pterygota</taxon>
        <taxon>Neoptera</taxon>
        <taxon>Endopterygota</taxon>
        <taxon>Hymenoptera</taxon>
        <taxon>Apocrita</taxon>
        <taxon>Proctotrupomorpha</taxon>
        <taxon>Chalcidoidea</taxon>
        <taxon>Pteromalidae</taxon>
        <taxon>Pteromalinae</taxon>
        <taxon>Trichomalopsis</taxon>
    </lineage>
</organism>
<evidence type="ECO:0000313" key="2">
    <source>
        <dbReference type="Proteomes" id="UP000215335"/>
    </source>
</evidence>
<dbReference type="Proteomes" id="UP000215335">
    <property type="component" value="Unassembled WGS sequence"/>
</dbReference>
<accession>A0A232EKU9</accession>
<keyword evidence="2" id="KW-1185">Reference proteome</keyword>
<comment type="caution">
    <text evidence="1">The sequence shown here is derived from an EMBL/GenBank/DDBJ whole genome shotgun (WGS) entry which is preliminary data.</text>
</comment>
<sequence length="87" mass="9882">MHPTYSPSYYHLFQSMQNVLNGVKLDLKGACENHLVKFFAQEHQKFYSDGCARVVTKGYRSERGLIFRHDSGDTSICLAAIAMPEPE</sequence>
<gene>
    <name evidence="1" type="ORF">TSAR_009529</name>
</gene>
<dbReference type="AlphaFoldDB" id="A0A232EKU9"/>
<reference evidence="1 2" key="1">
    <citation type="journal article" date="2017" name="Curr. Biol.">
        <title>The Evolution of Venom by Co-option of Single-Copy Genes.</title>
        <authorList>
            <person name="Martinson E.O."/>
            <person name="Mrinalini"/>
            <person name="Kelkar Y.D."/>
            <person name="Chang C.H."/>
            <person name="Werren J.H."/>
        </authorList>
    </citation>
    <scope>NUCLEOTIDE SEQUENCE [LARGE SCALE GENOMIC DNA]</scope>
    <source>
        <strain evidence="1 2">Alberta</strain>
        <tissue evidence="1">Whole body</tissue>
    </source>
</reference>
<protein>
    <submittedName>
        <fullName evidence="1">Uncharacterized protein</fullName>
    </submittedName>
</protein>
<proteinExistence type="predicted"/>
<evidence type="ECO:0000313" key="1">
    <source>
        <dbReference type="EMBL" id="OXU18984.1"/>
    </source>
</evidence>